<evidence type="ECO:0000256" key="6">
    <source>
        <dbReference type="ARBA" id="ARBA00022777"/>
    </source>
</evidence>
<evidence type="ECO:0000256" key="2">
    <source>
        <dbReference type="ARBA" id="ARBA00012438"/>
    </source>
</evidence>
<keyword evidence="3" id="KW-0597">Phosphoprotein</keyword>
<keyword evidence="9" id="KW-1133">Transmembrane helix</keyword>
<evidence type="ECO:0000256" key="8">
    <source>
        <dbReference type="ARBA" id="ARBA00023012"/>
    </source>
</evidence>
<comment type="caution">
    <text evidence="11">The sequence shown here is derived from an EMBL/GenBank/DDBJ whole genome shotgun (WGS) entry which is preliminary data.</text>
</comment>
<feature type="transmembrane region" description="Helical" evidence="9">
    <location>
        <begin position="48"/>
        <end position="68"/>
    </location>
</feature>
<feature type="transmembrane region" description="Helical" evidence="9">
    <location>
        <begin position="157"/>
        <end position="175"/>
    </location>
</feature>
<comment type="catalytic activity">
    <reaction evidence="1">
        <text>ATP + protein L-histidine = ADP + protein N-phospho-L-histidine.</text>
        <dbReference type="EC" id="2.7.13.3"/>
    </reaction>
</comment>
<feature type="domain" description="Histidine kinase/HSP90-like ATPase" evidence="10">
    <location>
        <begin position="324"/>
        <end position="417"/>
    </location>
</feature>
<sequence>MRRPFQGAGRATALLAAGVAVLLGGLLAVGLLWALLAAFSLWSIVSGWAGAWVVAVVAAVAAAPLLTWTQRQRFRLLSGVGIAVPEGLAERPGLRGMVLWLRSAAGRRQLRYHFLAGPLIVLGGALMLACWVAGAAAATVYLWIWVTPTHWRIDNPGYTTTAAYVTVAGVALLYGTGWFTKALARVDTAAARTLLGPSREEQLARRVTDLADSRASVIDAADAERRRIERDLHDGAQQRLVALAVNLGLAKATLGDLSDEARAVIDDAHREAKEAITELGNLVRGLHPAVLEDRGLDAALSGIAARLPIPVRVAVDLPRRPLPTIEAVAYFVVSEALTNVVKHARATRAEVIVEQIGGTLLVVVTDDGVGGAELGAATQGTGLAGLAKRVASVDGTLSCHSPVGGPTVITVELPCAP</sequence>
<evidence type="ECO:0000256" key="3">
    <source>
        <dbReference type="ARBA" id="ARBA00022553"/>
    </source>
</evidence>
<evidence type="ECO:0000256" key="7">
    <source>
        <dbReference type="ARBA" id="ARBA00022840"/>
    </source>
</evidence>
<evidence type="ECO:0000256" key="1">
    <source>
        <dbReference type="ARBA" id="ARBA00000085"/>
    </source>
</evidence>
<keyword evidence="4" id="KW-0808">Transferase</keyword>
<dbReference type="InterPro" id="IPR011712">
    <property type="entry name" value="Sig_transdc_His_kin_sub3_dim/P"/>
</dbReference>
<keyword evidence="6 11" id="KW-0418">Kinase</keyword>
<name>A0ABN2R7E8_9ACTN</name>
<dbReference type="PANTHER" id="PTHR24421">
    <property type="entry name" value="NITRATE/NITRITE SENSOR PROTEIN NARX-RELATED"/>
    <property type="match status" value="1"/>
</dbReference>
<keyword evidence="9" id="KW-0472">Membrane</keyword>
<dbReference type="CDD" id="cd16917">
    <property type="entry name" value="HATPase_UhpB-NarQ-NarX-like"/>
    <property type="match status" value="1"/>
</dbReference>
<keyword evidence="9" id="KW-0812">Transmembrane</keyword>
<dbReference type="GO" id="GO:0016301">
    <property type="term" value="F:kinase activity"/>
    <property type="evidence" value="ECO:0007669"/>
    <property type="project" value="UniProtKB-KW"/>
</dbReference>
<dbReference type="SMART" id="SM00387">
    <property type="entry name" value="HATPase_c"/>
    <property type="match status" value="1"/>
</dbReference>
<reference evidence="11 12" key="1">
    <citation type="journal article" date="2019" name="Int. J. Syst. Evol. Microbiol.">
        <title>The Global Catalogue of Microorganisms (GCM) 10K type strain sequencing project: providing services to taxonomists for standard genome sequencing and annotation.</title>
        <authorList>
            <consortium name="The Broad Institute Genomics Platform"/>
            <consortium name="The Broad Institute Genome Sequencing Center for Infectious Disease"/>
            <person name="Wu L."/>
            <person name="Ma J."/>
        </authorList>
    </citation>
    <scope>NUCLEOTIDE SEQUENCE [LARGE SCALE GENOMIC DNA]</scope>
    <source>
        <strain evidence="11 12">JCM 16013</strain>
    </source>
</reference>
<dbReference type="SUPFAM" id="SSF55874">
    <property type="entry name" value="ATPase domain of HSP90 chaperone/DNA topoisomerase II/histidine kinase"/>
    <property type="match status" value="1"/>
</dbReference>
<dbReference type="Gene3D" id="1.20.5.1930">
    <property type="match status" value="1"/>
</dbReference>
<dbReference type="Proteomes" id="UP001499854">
    <property type="component" value="Unassembled WGS sequence"/>
</dbReference>
<keyword evidence="12" id="KW-1185">Reference proteome</keyword>
<evidence type="ECO:0000256" key="4">
    <source>
        <dbReference type="ARBA" id="ARBA00022679"/>
    </source>
</evidence>
<dbReference type="EC" id="2.7.13.3" evidence="2"/>
<dbReference type="Gene3D" id="3.30.565.10">
    <property type="entry name" value="Histidine kinase-like ATPase, C-terminal domain"/>
    <property type="match status" value="1"/>
</dbReference>
<evidence type="ECO:0000313" key="12">
    <source>
        <dbReference type="Proteomes" id="UP001499854"/>
    </source>
</evidence>
<dbReference type="EMBL" id="BAAAQM010000010">
    <property type="protein sequence ID" value="GAA1964845.1"/>
    <property type="molecule type" value="Genomic_DNA"/>
</dbReference>
<evidence type="ECO:0000313" key="11">
    <source>
        <dbReference type="EMBL" id="GAA1964845.1"/>
    </source>
</evidence>
<organism evidence="11 12">
    <name type="scientific">Catenulispora subtropica</name>
    <dbReference type="NCBI Taxonomy" id="450798"/>
    <lineage>
        <taxon>Bacteria</taxon>
        <taxon>Bacillati</taxon>
        <taxon>Actinomycetota</taxon>
        <taxon>Actinomycetes</taxon>
        <taxon>Catenulisporales</taxon>
        <taxon>Catenulisporaceae</taxon>
        <taxon>Catenulispora</taxon>
    </lineage>
</organism>
<evidence type="ECO:0000259" key="10">
    <source>
        <dbReference type="SMART" id="SM00387"/>
    </source>
</evidence>
<keyword evidence="7" id="KW-0067">ATP-binding</keyword>
<feature type="transmembrane region" description="Helical" evidence="9">
    <location>
        <begin position="12"/>
        <end position="42"/>
    </location>
</feature>
<feature type="transmembrane region" description="Helical" evidence="9">
    <location>
        <begin position="112"/>
        <end position="145"/>
    </location>
</feature>
<keyword evidence="8" id="KW-0902">Two-component regulatory system</keyword>
<accession>A0ABN2R7E8</accession>
<protein>
    <recommendedName>
        <fullName evidence="2">histidine kinase</fullName>
        <ecNumber evidence="2">2.7.13.3</ecNumber>
    </recommendedName>
</protein>
<proteinExistence type="predicted"/>
<evidence type="ECO:0000256" key="9">
    <source>
        <dbReference type="SAM" id="Phobius"/>
    </source>
</evidence>
<dbReference type="InterPro" id="IPR050482">
    <property type="entry name" value="Sensor_HK_TwoCompSys"/>
</dbReference>
<dbReference type="Pfam" id="PF02518">
    <property type="entry name" value="HATPase_c"/>
    <property type="match status" value="1"/>
</dbReference>
<dbReference type="InterPro" id="IPR003594">
    <property type="entry name" value="HATPase_dom"/>
</dbReference>
<gene>
    <name evidence="11" type="ORF">GCM10009838_22770</name>
</gene>
<evidence type="ECO:0000256" key="5">
    <source>
        <dbReference type="ARBA" id="ARBA00022741"/>
    </source>
</evidence>
<dbReference type="InterPro" id="IPR036890">
    <property type="entry name" value="HATPase_C_sf"/>
</dbReference>
<dbReference type="PANTHER" id="PTHR24421:SF10">
    <property type="entry name" value="NITRATE_NITRITE SENSOR PROTEIN NARQ"/>
    <property type="match status" value="1"/>
</dbReference>
<dbReference type="Pfam" id="PF07730">
    <property type="entry name" value="HisKA_3"/>
    <property type="match status" value="1"/>
</dbReference>
<keyword evidence="5" id="KW-0547">Nucleotide-binding</keyword>